<feature type="domain" description="CxC5 like cysteine cluster associated with KDZ" evidence="2">
    <location>
        <begin position="715"/>
        <end position="838"/>
    </location>
</feature>
<proteinExistence type="predicted"/>
<organism evidence="3 4">
    <name type="scientific">Pleurotus ostreatus</name>
    <name type="common">Oyster mushroom</name>
    <name type="synonym">White-rot fungus</name>
    <dbReference type="NCBI Taxonomy" id="5322"/>
    <lineage>
        <taxon>Eukaryota</taxon>
        <taxon>Fungi</taxon>
        <taxon>Dikarya</taxon>
        <taxon>Basidiomycota</taxon>
        <taxon>Agaricomycotina</taxon>
        <taxon>Agaricomycetes</taxon>
        <taxon>Agaricomycetidae</taxon>
        <taxon>Agaricales</taxon>
        <taxon>Pleurotineae</taxon>
        <taxon>Pleurotaceae</taxon>
        <taxon>Pleurotus</taxon>
    </lineage>
</organism>
<gene>
    <name evidence="3" type="ORF">PC9H_011304</name>
</gene>
<protein>
    <recommendedName>
        <fullName evidence="2">CxC5 like cysteine cluster associated with KDZ domain-containing protein</fullName>
    </recommendedName>
</protein>
<evidence type="ECO:0000256" key="1">
    <source>
        <dbReference type="SAM" id="MobiDB-lite"/>
    </source>
</evidence>
<sequence length="979" mass="106349">MTVTSRILSESGAALAPPPRRAGTGVLLPPVAPRIVSTHVCRADPGDVPQVVDKGKGRNLTNLGSSDAEDEPEDNDEEEEDQEEEKKSSDEGPGDVDDDEEKEKTSSEEEKEKMLSDEVSNAGDDKSSDTGDDAMDLDSNITPRNLPASKRQASASPIAHRHVAQRSKADHANNTPLPAPVFAGFNDMPSSPIADDFNDLQGASRTMGGVARAKGHGVAPNMADFNTQQPDLVPICNEGRVLVYKHEDRTIAKPRATLTSRCGSTMTGEMKGPFAVAIEGDEPVEWDNNKEMELLMERSTQGSGFHTPPSPSVTSVDAPSTISSLAPSASVPTAGADTASLTISQQLTTAFSDPALLQLAIMLKVPYSMTPKASQKGEILQIYAQMKAAAQVPAKWLELKNAGKWTGRDLSIDELRSLYIRKTNYNTYSKMFDNAEQFPILHALLNDPTYDQSSEEHRAVWGTRKLTKENLAAVTKELKDKEDKEKRAKEKARLAKEKKSKKASTSNFSLQALLMLLSFWLLLGLLPCVSAASLEDPFPGILFADFAKVIKSSFGADITLATVLMLLFSVTNNTDLLNLHGQQQAVPTNTQVVTSWMAAFVRAIKDRLQLDSLVADDDSDTEMNTDSDSGSDSGSNSGSASGSSTNTSVSSDARTTYDTLFLPTDRHEDQSPKQQTTILGKKLDFFCRSLNLYSHNKRGTLRRKLLPISTANIRPVLIITPTVMQCSDATCPGRALTHYQWYRDVSKATLLRGSECFEKVPVLAGKCPACSSMFWADHESFNDPSNDRRLAIHLPDTKYLKVGTQVWVDRLVSRAIVNANYSFHASTAAVTEFWNYSFVQPSGTTFKLTRRHTWKAFVLESIRLLAEPSGAELLFVDNMAVKDLVTAAYEYLGDGGIIRSAEGHSCDECCHAFKDVADVIPNQPDNPAALAGHDENHAVPEYAGPAVEDAEAMDVDDVPASDASEPAGGLPLAILLTFA</sequence>
<feature type="compositionally biased region" description="Acidic residues" evidence="1">
    <location>
        <begin position="67"/>
        <end position="83"/>
    </location>
</feature>
<evidence type="ECO:0000259" key="2">
    <source>
        <dbReference type="Pfam" id="PF18718"/>
    </source>
</evidence>
<feature type="compositionally biased region" description="Polar residues" evidence="1">
    <location>
        <begin position="312"/>
        <end position="321"/>
    </location>
</feature>
<feature type="region of interest" description="Disordered" evidence="1">
    <location>
        <begin position="615"/>
        <end position="652"/>
    </location>
</feature>
<dbReference type="AlphaFoldDB" id="A0A8H6ZQA5"/>
<evidence type="ECO:0000313" key="4">
    <source>
        <dbReference type="Proteomes" id="UP000623687"/>
    </source>
</evidence>
<reference evidence="3" key="1">
    <citation type="submission" date="2019-07" db="EMBL/GenBank/DDBJ databases">
        <authorList>
            <person name="Palmer J.M."/>
        </authorList>
    </citation>
    <scope>NUCLEOTIDE SEQUENCE</scope>
    <source>
        <strain evidence="3">PC9</strain>
    </source>
</reference>
<accession>A0A8H6ZQA5</accession>
<feature type="region of interest" description="Disordered" evidence="1">
    <location>
        <begin position="300"/>
        <end position="321"/>
    </location>
</feature>
<feature type="compositionally biased region" description="Low complexity" evidence="1">
    <location>
        <begin position="626"/>
        <end position="652"/>
    </location>
</feature>
<dbReference type="OrthoDB" id="2527272at2759"/>
<dbReference type="EMBL" id="JACETU010000009">
    <property type="protein sequence ID" value="KAF7420786.1"/>
    <property type="molecule type" value="Genomic_DNA"/>
</dbReference>
<feature type="compositionally biased region" description="Basic and acidic residues" evidence="1">
    <location>
        <begin position="102"/>
        <end position="116"/>
    </location>
</feature>
<feature type="region of interest" description="Disordered" evidence="1">
    <location>
        <begin position="1"/>
        <end position="27"/>
    </location>
</feature>
<feature type="compositionally biased region" description="Acidic residues" evidence="1">
    <location>
        <begin position="92"/>
        <end position="101"/>
    </location>
</feature>
<dbReference type="VEuPathDB" id="FungiDB:PC9H_011304"/>
<dbReference type="RefSeq" id="XP_036626644.1">
    <property type="nucleotide sequence ID" value="XM_036780789.1"/>
</dbReference>
<comment type="caution">
    <text evidence="3">The sequence shown here is derived from an EMBL/GenBank/DDBJ whole genome shotgun (WGS) entry which is preliminary data.</text>
</comment>
<feature type="compositionally biased region" description="Basic and acidic residues" evidence="1">
    <location>
        <begin position="477"/>
        <end position="497"/>
    </location>
</feature>
<dbReference type="InterPro" id="IPR041539">
    <property type="entry name" value="CxC5"/>
</dbReference>
<feature type="compositionally biased region" description="Acidic residues" evidence="1">
    <location>
        <begin position="615"/>
        <end position="625"/>
    </location>
</feature>
<name>A0A8H6ZQA5_PLEOS</name>
<dbReference type="Proteomes" id="UP000623687">
    <property type="component" value="Unassembled WGS sequence"/>
</dbReference>
<feature type="region of interest" description="Disordered" evidence="1">
    <location>
        <begin position="39"/>
        <end position="175"/>
    </location>
</feature>
<feature type="region of interest" description="Disordered" evidence="1">
    <location>
        <begin position="477"/>
        <end position="498"/>
    </location>
</feature>
<dbReference type="Pfam" id="PF18718">
    <property type="entry name" value="CxC5"/>
    <property type="match status" value="1"/>
</dbReference>
<keyword evidence="4" id="KW-1185">Reference proteome</keyword>
<dbReference type="GeneID" id="59381122"/>
<evidence type="ECO:0000313" key="3">
    <source>
        <dbReference type="EMBL" id="KAF7420786.1"/>
    </source>
</evidence>